<evidence type="ECO:0008006" key="4">
    <source>
        <dbReference type="Google" id="ProtNLM"/>
    </source>
</evidence>
<feature type="compositionally biased region" description="Basic and acidic residues" evidence="1">
    <location>
        <begin position="250"/>
        <end position="278"/>
    </location>
</feature>
<dbReference type="PaxDb" id="4113-PGSC0003DMT400095646"/>
<evidence type="ECO:0000313" key="3">
    <source>
        <dbReference type="Proteomes" id="UP000011115"/>
    </source>
</evidence>
<keyword evidence="3" id="KW-1185">Reference proteome</keyword>
<dbReference type="Proteomes" id="UP000011115">
    <property type="component" value="Unassembled WGS sequence"/>
</dbReference>
<dbReference type="InParanoid" id="M1DWR9"/>
<name>M1DWR9_SOLTU</name>
<feature type="region of interest" description="Disordered" evidence="1">
    <location>
        <begin position="50"/>
        <end position="77"/>
    </location>
</feature>
<reference evidence="2" key="2">
    <citation type="submission" date="2015-06" db="UniProtKB">
        <authorList>
            <consortium name="EnsemblPlants"/>
        </authorList>
    </citation>
    <scope>IDENTIFICATION</scope>
    <source>
        <strain evidence="2">DM1-3 516 R44</strain>
    </source>
</reference>
<proteinExistence type="predicted"/>
<dbReference type="Gramene" id="PGSC0003DMT400095646">
    <property type="protein sequence ID" value="PGSC0003DMT400095646"/>
    <property type="gene ID" value="PGSC0003DMG400045217"/>
</dbReference>
<sequence>MVDILLSSRPRVLASPILIIIFLLSRHREPSSRDCDEMFRLGYLGAKRNKKPEKNDEAETRASPSTLGDSPKGFTPPFVPVREALKEKDKKVEEVSIVSSPQELMDFLPLEVMIFQERILTFKQLEGERIHKSWARFNELINQCPIHDIPDIALLDCFYRSLGPEIKRLKQGKCGKLLVGKRKTSDSAKQPARGREKGIVIRENIPPPRGKVTTISKSKGKGKTLELSDAGSDSTGFDTTEPPIYNSESTKSDEDYQTEARRAELLFKRIHDPYRIKDSQSTTPTSPSPGQALVLAHPVQVPKHGSMNR</sequence>
<feature type="region of interest" description="Disordered" evidence="1">
    <location>
        <begin position="204"/>
        <end position="309"/>
    </location>
</feature>
<evidence type="ECO:0000313" key="2">
    <source>
        <dbReference type="EnsemblPlants" id="PGSC0003DMT400095646"/>
    </source>
</evidence>
<evidence type="ECO:0000256" key="1">
    <source>
        <dbReference type="SAM" id="MobiDB-lite"/>
    </source>
</evidence>
<accession>M1DWR9</accession>
<protein>
    <recommendedName>
        <fullName evidence="4">Retrotransposon gag protein</fullName>
    </recommendedName>
</protein>
<reference evidence="3" key="1">
    <citation type="journal article" date="2011" name="Nature">
        <title>Genome sequence and analysis of the tuber crop potato.</title>
        <authorList>
            <consortium name="The Potato Genome Sequencing Consortium"/>
        </authorList>
    </citation>
    <scope>NUCLEOTIDE SEQUENCE [LARGE SCALE GENOMIC DNA]</scope>
    <source>
        <strain evidence="3">cv. DM1-3 516 R44</strain>
    </source>
</reference>
<organism evidence="2 3">
    <name type="scientific">Solanum tuberosum</name>
    <name type="common">Potato</name>
    <dbReference type="NCBI Taxonomy" id="4113"/>
    <lineage>
        <taxon>Eukaryota</taxon>
        <taxon>Viridiplantae</taxon>
        <taxon>Streptophyta</taxon>
        <taxon>Embryophyta</taxon>
        <taxon>Tracheophyta</taxon>
        <taxon>Spermatophyta</taxon>
        <taxon>Magnoliopsida</taxon>
        <taxon>eudicotyledons</taxon>
        <taxon>Gunneridae</taxon>
        <taxon>Pentapetalae</taxon>
        <taxon>asterids</taxon>
        <taxon>lamiids</taxon>
        <taxon>Solanales</taxon>
        <taxon>Solanaceae</taxon>
        <taxon>Solanoideae</taxon>
        <taxon>Solaneae</taxon>
        <taxon>Solanum</taxon>
    </lineage>
</organism>
<dbReference type="EnsemblPlants" id="PGSC0003DMT400095646">
    <property type="protein sequence ID" value="PGSC0003DMT400095646"/>
    <property type="gene ID" value="PGSC0003DMG400045217"/>
</dbReference>
<dbReference type="AlphaFoldDB" id="M1DWR9"/>
<dbReference type="HOGENOM" id="CLU_901408_0_0_1"/>